<feature type="transmembrane region" description="Helical" evidence="1">
    <location>
        <begin position="21"/>
        <end position="39"/>
    </location>
</feature>
<dbReference type="AlphaFoldDB" id="A0A1I1EJH1"/>
<dbReference type="Pfam" id="PF06580">
    <property type="entry name" value="His_kinase"/>
    <property type="match status" value="1"/>
</dbReference>
<feature type="transmembrane region" description="Helical" evidence="1">
    <location>
        <begin position="85"/>
        <end position="109"/>
    </location>
</feature>
<evidence type="ECO:0000259" key="2">
    <source>
        <dbReference type="Pfam" id="PF06580"/>
    </source>
</evidence>
<evidence type="ECO:0000313" key="3">
    <source>
        <dbReference type="EMBL" id="SFB87275.1"/>
    </source>
</evidence>
<keyword evidence="3" id="KW-0808">Transferase</keyword>
<dbReference type="GO" id="GO:0016020">
    <property type="term" value="C:membrane"/>
    <property type="evidence" value="ECO:0007669"/>
    <property type="project" value="InterPro"/>
</dbReference>
<dbReference type="InterPro" id="IPR036890">
    <property type="entry name" value="HATPase_C_sf"/>
</dbReference>
<dbReference type="EMBL" id="FOKV01000001">
    <property type="protein sequence ID" value="SFB87275.1"/>
    <property type="molecule type" value="Genomic_DNA"/>
</dbReference>
<evidence type="ECO:0000256" key="1">
    <source>
        <dbReference type="SAM" id="Phobius"/>
    </source>
</evidence>
<dbReference type="GO" id="GO:0000155">
    <property type="term" value="F:phosphorelay sensor kinase activity"/>
    <property type="evidence" value="ECO:0007669"/>
    <property type="project" value="InterPro"/>
</dbReference>
<feature type="transmembrane region" description="Helical" evidence="1">
    <location>
        <begin position="59"/>
        <end position="78"/>
    </location>
</feature>
<dbReference type="InterPro" id="IPR050640">
    <property type="entry name" value="Bact_2-comp_sensor_kinase"/>
</dbReference>
<dbReference type="InterPro" id="IPR010559">
    <property type="entry name" value="Sig_transdc_His_kin_internal"/>
</dbReference>
<dbReference type="Proteomes" id="UP000199438">
    <property type="component" value="Unassembled WGS sequence"/>
</dbReference>
<proteinExistence type="predicted"/>
<dbReference type="Gene3D" id="3.30.565.10">
    <property type="entry name" value="Histidine kinase-like ATPase, C-terminal domain"/>
    <property type="match status" value="1"/>
</dbReference>
<organism evidence="3 4">
    <name type="scientific">Zunongwangia mangrovi</name>
    <dbReference type="NCBI Taxonomy" id="1334022"/>
    <lineage>
        <taxon>Bacteria</taxon>
        <taxon>Pseudomonadati</taxon>
        <taxon>Bacteroidota</taxon>
        <taxon>Flavobacteriia</taxon>
        <taxon>Flavobacteriales</taxon>
        <taxon>Flavobacteriaceae</taxon>
        <taxon>Zunongwangia</taxon>
    </lineage>
</organism>
<sequence>MADTKSIKNLFRLSKFSDYEIKSVHHLIFWSTYFMFNTLRWGSYYEDYALSIKGNLLGFPIHMFLCYFTIYFLIPTFIYKRKFILFTITLIATIFCMVIIKFELTYFLISNNVWPEGPETHSLTANYVIQMMLGELYVISFVTAIKITIDYISTNQKAAKLEQSKLETELRFLRSQISPHFFFNTLNNIYALTLEKSNKAPDVVLKLSELMRYLLYETKNKRQSLEKEILCIQNYLDLERIRYGDNLDVKMEISGDIQGKELSPMLLIPFVENAFKHGVNENIGNVFIKIILKIEEDFLYFEVANTISQKRKKKLPKQLKPSGGIGIANVKKRLELGYTKEEYKLEIGQNNGQFLIQLKLKLK</sequence>
<keyword evidence="3" id="KW-0418">Kinase</keyword>
<feature type="domain" description="Signal transduction histidine kinase internal region" evidence="2">
    <location>
        <begin position="169"/>
        <end position="247"/>
    </location>
</feature>
<name>A0A1I1EJH1_9FLAO</name>
<keyword evidence="4" id="KW-1185">Reference proteome</keyword>
<gene>
    <name evidence="3" type="ORF">SAMN04487907_101989</name>
</gene>
<keyword evidence="1" id="KW-1133">Transmembrane helix</keyword>
<accession>A0A1I1EJH1</accession>
<keyword evidence="1" id="KW-0472">Membrane</keyword>
<keyword evidence="1" id="KW-0812">Transmembrane</keyword>
<evidence type="ECO:0000313" key="4">
    <source>
        <dbReference type="Proteomes" id="UP000199438"/>
    </source>
</evidence>
<dbReference type="RefSeq" id="WP_245758575.1">
    <property type="nucleotide sequence ID" value="NZ_FOKV01000001.1"/>
</dbReference>
<dbReference type="PANTHER" id="PTHR34220:SF7">
    <property type="entry name" value="SENSOR HISTIDINE KINASE YPDA"/>
    <property type="match status" value="1"/>
</dbReference>
<protein>
    <submittedName>
        <fullName evidence="3">Histidine kinase</fullName>
    </submittedName>
</protein>
<feature type="transmembrane region" description="Helical" evidence="1">
    <location>
        <begin position="129"/>
        <end position="149"/>
    </location>
</feature>
<dbReference type="STRING" id="1334022.SAMN04487907_101989"/>
<dbReference type="PANTHER" id="PTHR34220">
    <property type="entry name" value="SENSOR HISTIDINE KINASE YPDA"/>
    <property type="match status" value="1"/>
</dbReference>
<reference evidence="4" key="1">
    <citation type="submission" date="2016-10" db="EMBL/GenBank/DDBJ databases">
        <authorList>
            <person name="Varghese N."/>
            <person name="Submissions S."/>
        </authorList>
    </citation>
    <scope>NUCLEOTIDE SEQUENCE [LARGE SCALE GENOMIC DNA]</scope>
    <source>
        <strain evidence="4">DSM 24499</strain>
    </source>
</reference>